<dbReference type="EMBL" id="BK016200">
    <property type="protein sequence ID" value="DAG01956.1"/>
    <property type="molecule type" value="Genomic_DNA"/>
</dbReference>
<accession>A0A8S5V5H9</accession>
<proteinExistence type="predicted"/>
<sequence length="43" mass="5210">MYTYMYCMYRIERHNSRRLLLRAASICAIREKTGVVSLLWFHG</sequence>
<evidence type="ECO:0000313" key="1">
    <source>
        <dbReference type="EMBL" id="DAG01956.1"/>
    </source>
</evidence>
<organism evidence="1">
    <name type="scientific">Myoviridae sp. ctrEx11</name>
    <dbReference type="NCBI Taxonomy" id="2825180"/>
    <lineage>
        <taxon>Viruses</taxon>
        <taxon>Duplodnaviria</taxon>
        <taxon>Heunggongvirae</taxon>
        <taxon>Uroviricota</taxon>
        <taxon>Caudoviricetes</taxon>
    </lineage>
</organism>
<protein>
    <submittedName>
        <fullName evidence="1">Uncharacterized protein</fullName>
    </submittedName>
</protein>
<reference evidence="1" key="1">
    <citation type="journal article" date="2021" name="Proc. Natl. Acad. Sci. U.S.A.">
        <title>A Catalog of Tens of Thousands of Viruses from Human Metagenomes Reveals Hidden Associations with Chronic Diseases.</title>
        <authorList>
            <person name="Tisza M.J."/>
            <person name="Buck C.B."/>
        </authorList>
    </citation>
    <scope>NUCLEOTIDE SEQUENCE</scope>
    <source>
        <strain evidence="1">CtrEx11</strain>
    </source>
</reference>
<name>A0A8S5V5H9_9CAUD</name>